<reference evidence="1" key="1">
    <citation type="journal article" date="2021" name="Proc. Natl. Acad. Sci. U.S.A.">
        <title>A Catalog of Tens of Thousands of Viruses from Human Metagenomes Reveals Hidden Associations with Chronic Diseases.</title>
        <authorList>
            <person name="Tisza M.J."/>
            <person name="Buck C.B."/>
        </authorList>
    </citation>
    <scope>NUCLEOTIDE SEQUENCE</scope>
    <source>
        <strain evidence="1">CtbO711</strain>
    </source>
</reference>
<accession>A0A8S5M9E5</accession>
<protein>
    <submittedName>
        <fullName evidence="1">Uncharacterized protein</fullName>
    </submittedName>
</protein>
<dbReference type="EMBL" id="BK014853">
    <property type="protein sequence ID" value="DAD78870.1"/>
    <property type="molecule type" value="Genomic_DNA"/>
</dbReference>
<name>A0A8S5M9E5_9CAUD</name>
<sequence>MGIYISTLEDTEVEVLKEEIDTNRSTTSPSGDKRVVKTIDLQWQTTIRQVDDIDPDRLQSTIQRYTADVHYIYGRGTIDIYEGETENKLSTHSISLSNIPKPEYIEYLAVLMCVVHSGHTPTSVYFEQHERIISDGIERDLIR</sequence>
<evidence type="ECO:0000313" key="1">
    <source>
        <dbReference type="EMBL" id="DAD78870.1"/>
    </source>
</evidence>
<proteinExistence type="predicted"/>
<organism evidence="1">
    <name type="scientific">Podoviridae sp. ctbO711</name>
    <dbReference type="NCBI Taxonomy" id="2826564"/>
    <lineage>
        <taxon>Viruses</taxon>
        <taxon>Duplodnaviria</taxon>
        <taxon>Heunggongvirae</taxon>
        <taxon>Uroviricota</taxon>
        <taxon>Caudoviricetes</taxon>
    </lineage>
</organism>